<gene>
    <name evidence="1" type="ORF">HMEPL2_33760</name>
</gene>
<protein>
    <submittedName>
        <fullName evidence="1">Uncharacterized protein</fullName>
    </submittedName>
</protein>
<keyword evidence="2" id="KW-1185">Reference proteome</keyword>
<sequence length="134" mass="14145">MDGDRPVPVGLLFEATQGGLAGQHAIGIDGGLQSDVVTQRMVVVEILIAQRQAEHALSNQGFRSVLAALRVSRIAQSASYRARQPHLTIELTQQQDTAVGSDITAIETGDDLTAFTAWKGSGRRGTFCHGGCSG</sequence>
<evidence type="ECO:0000313" key="1">
    <source>
        <dbReference type="EMBL" id="BCB73025.1"/>
    </source>
</evidence>
<dbReference type="Proteomes" id="UP000501053">
    <property type="component" value="Chromosome"/>
</dbReference>
<accession>A0A6F8XGQ3</accession>
<reference evidence="1 2" key="1">
    <citation type="submission" date="2020-03" db="EMBL/GenBank/DDBJ databases">
        <title>Complete Genome Sequence of Halomonas meridiana strain Eplume2, isolated from hydrothermal-plume in the north east Pacific Ocean.</title>
        <authorList>
            <person name="Kurihara Y."/>
            <person name="Kawai S."/>
            <person name="Sakai A."/>
            <person name="Galipon J."/>
            <person name="Arakawa K."/>
        </authorList>
    </citation>
    <scope>NUCLEOTIDE SEQUENCE [LARGE SCALE GENOMIC DNA]</scope>
    <source>
        <strain evidence="1 2">Eplume2</strain>
    </source>
</reference>
<name>A0A6F8XGQ3_9GAMM</name>
<organism evidence="1 2">
    <name type="scientific">Vreelandella aquamarina</name>
    <dbReference type="NCBI Taxonomy" id="77097"/>
    <lineage>
        <taxon>Bacteria</taxon>
        <taxon>Pseudomonadati</taxon>
        <taxon>Pseudomonadota</taxon>
        <taxon>Gammaproteobacteria</taxon>
        <taxon>Oceanospirillales</taxon>
        <taxon>Halomonadaceae</taxon>
        <taxon>Vreelandella</taxon>
    </lineage>
</organism>
<evidence type="ECO:0000313" key="2">
    <source>
        <dbReference type="Proteomes" id="UP000501053"/>
    </source>
</evidence>
<proteinExistence type="predicted"/>
<dbReference type="EMBL" id="AP022869">
    <property type="protein sequence ID" value="BCB73025.1"/>
    <property type="molecule type" value="Genomic_DNA"/>
</dbReference>
<dbReference type="AlphaFoldDB" id="A0A6F8XGQ3"/>